<evidence type="ECO:0000313" key="4">
    <source>
        <dbReference type="Proteomes" id="UP000184501"/>
    </source>
</evidence>
<dbReference type="Gene3D" id="3.40.50.1820">
    <property type="entry name" value="alpha/beta hydrolase"/>
    <property type="match status" value="1"/>
</dbReference>
<reference evidence="3 4" key="1">
    <citation type="submission" date="2016-11" db="EMBL/GenBank/DDBJ databases">
        <authorList>
            <person name="Jaros S."/>
            <person name="Januszkiewicz K."/>
            <person name="Wedrychowicz H."/>
        </authorList>
    </citation>
    <scope>NUCLEOTIDE SEQUENCE [LARGE SCALE GENOMIC DNA]</scope>
    <source>
        <strain evidence="3 4">DSM 44523</strain>
    </source>
</reference>
<dbReference type="SUPFAM" id="SSF53474">
    <property type="entry name" value="alpha/beta-Hydrolases"/>
    <property type="match status" value="1"/>
</dbReference>
<evidence type="ECO:0000259" key="2">
    <source>
        <dbReference type="Pfam" id="PF12697"/>
    </source>
</evidence>
<evidence type="ECO:0000256" key="1">
    <source>
        <dbReference type="ARBA" id="ARBA00022801"/>
    </source>
</evidence>
<dbReference type="PRINTS" id="PR00111">
    <property type="entry name" value="ABHYDROLASE"/>
</dbReference>
<name>A0A1M5EJY1_STRHI</name>
<dbReference type="STRING" id="2017.SAMN05444320_10515"/>
<gene>
    <name evidence="3" type="ORF">SAMN05444320_10515</name>
</gene>
<sequence>MTLAHDVTGSGRPVVLLHSSAADRRMWDPQVDALVAAGHRVVRPDFRGFGDTPPAPAFSDAEDVRDLLDELGVGPAAVVGASFGGSVAQEFAARWPDRVTKLVLLCAGMRGAAETPDATAYRERKEKLVAARDLDALVELDTGTWLGPEADERARAALRTMRRRSAEVAFALDGTMDRRFADVDLAAITAPTLVVSGAHDLDYFGAIAGVLAERVPNARHVTLPWAGHLPSVERPEEVSALVVDFLHEGR</sequence>
<dbReference type="PANTHER" id="PTHR43798">
    <property type="entry name" value="MONOACYLGLYCEROL LIPASE"/>
    <property type="match status" value="1"/>
</dbReference>
<organism evidence="3 4">
    <name type="scientific">Streptoalloteichus hindustanus</name>
    <dbReference type="NCBI Taxonomy" id="2017"/>
    <lineage>
        <taxon>Bacteria</taxon>
        <taxon>Bacillati</taxon>
        <taxon>Actinomycetota</taxon>
        <taxon>Actinomycetes</taxon>
        <taxon>Pseudonocardiales</taxon>
        <taxon>Pseudonocardiaceae</taxon>
        <taxon>Streptoalloteichus</taxon>
    </lineage>
</organism>
<dbReference type="RefSeq" id="WP_073483976.1">
    <property type="nucleotide sequence ID" value="NZ_FQVN01000005.1"/>
</dbReference>
<protein>
    <submittedName>
        <fullName evidence="3">Pimeloyl-ACP methyl ester carboxylesterase</fullName>
    </submittedName>
</protein>
<dbReference type="PANTHER" id="PTHR43798:SF31">
    <property type="entry name" value="AB HYDROLASE SUPERFAMILY PROTEIN YCLE"/>
    <property type="match status" value="1"/>
</dbReference>
<evidence type="ECO:0000313" key="3">
    <source>
        <dbReference type="EMBL" id="SHF79381.1"/>
    </source>
</evidence>
<accession>A0A1M5EJY1</accession>
<dbReference type="InterPro" id="IPR050266">
    <property type="entry name" value="AB_hydrolase_sf"/>
</dbReference>
<dbReference type="OrthoDB" id="495620at2"/>
<keyword evidence="1" id="KW-0378">Hydrolase</keyword>
<dbReference type="EMBL" id="FQVN01000005">
    <property type="protein sequence ID" value="SHF79381.1"/>
    <property type="molecule type" value="Genomic_DNA"/>
</dbReference>
<dbReference type="Pfam" id="PF12697">
    <property type="entry name" value="Abhydrolase_6"/>
    <property type="match status" value="1"/>
</dbReference>
<feature type="domain" description="AB hydrolase-1" evidence="2">
    <location>
        <begin position="14"/>
        <end position="240"/>
    </location>
</feature>
<keyword evidence="4" id="KW-1185">Reference proteome</keyword>
<dbReference type="AlphaFoldDB" id="A0A1M5EJY1"/>
<dbReference type="InterPro" id="IPR029058">
    <property type="entry name" value="AB_hydrolase_fold"/>
</dbReference>
<dbReference type="GO" id="GO:0016787">
    <property type="term" value="F:hydrolase activity"/>
    <property type="evidence" value="ECO:0007669"/>
    <property type="project" value="UniProtKB-KW"/>
</dbReference>
<dbReference type="InterPro" id="IPR000073">
    <property type="entry name" value="AB_hydrolase_1"/>
</dbReference>
<dbReference type="Proteomes" id="UP000184501">
    <property type="component" value="Unassembled WGS sequence"/>
</dbReference>
<dbReference type="GO" id="GO:0016020">
    <property type="term" value="C:membrane"/>
    <property type="evidence" value="ECO:0007669"/>
    <property type="project" value="TreeGrafter"/>
</dbReference>
<proteinExistence type="predicted"/>